<protein>
    <submittedName>
        <fullName evidence="1">Uncharacterized protein</fullName>
    </submittedName>
</protein>
<proteinExistence type="predicted"/>
<dbReference type="Proteomes" id="UP000825258">
    <property type="component" value="Chromosome"/>
</dbReference>
<reference evidence="1 2" key="1">
    <citation type="submission" date="2021-06" db="EMBL/GenBank/DDBJ databases">
        <title>Whole genome sequences of Flavobacterium sp. KK2020170 and assembly.</title>
        <authorList>
            <person name="Kitahara K."/>
            <person name="Miyoshi S."/>
            <person name="Uesaka K."/>
        </authorList>
    </citation>
    <scope>NUCLEOTIDE SEQUENCE [LARGE SCALE GENOMIC DNA]</scope>
    <source>
        <strain evidence="1 2">KK2020170</strain>
    </source>
</reference>
<evidence type="ECO:0000313" key="2">
    <source>
        <dbReference type="Proteomes" id="UP000825258"/>
    </source>
</evidence>
<name>A0ABN6HZ29_9FLAO</name>
<dbReference type="RefSeq" id="WP_221258764.1">
    <property type="nucleotide sequence ID" value="NZ_AP024749.1"/>
</dbReference>
<keyword evidence="2" id="KW-1185">Reference proteome</keyword>
<evidence type="ECO:0000313" key="1">
    <source>
        <dbReference type="EMBL" id="BCY29698.1"/>
    </source>
</evidence>
<dbReference type="EMBL" id="AP024749">
    <property type="protein sequence ID" value="BCY29698.1"/>
    <property type="molecule type" value="Genomic_DNA"/>
</dbReference>
<gene>
    <name evidence="1" type="ORF">KK2020170_25660</name>
</gene>
<sequence>MNQFISYEGLPIKSGGAHSINKMSPKESYSKILEFLNHFADNGKPKSIELILYQSQNKEYSTLKFLPKLCLTFGIPKLKFDGLFINWSWKISEKNIEKVFDTIKLNNNLPEDILGPISINFLWNFHFKDPITHQILPNQKLIPELDSRIKNSRIYFIASKKSTISVWFALPFEEVNDYEINYIKKLKYSLPFNTSHKNWKIWKKSKNNNWISRKLDITF</sequence>
<organism evidence="1 2">
    <name type="scientific">Flavobacterium okayamense</name>
    <dbReference type="NCBI Taxonomy" id="2830782"/>
    <lineage>
        <taxon>Bacteria</taxon>
        <taxon>Pseudomonadati</taxon>
        <taxon>Bacteroidota</taxon>
        <taxon>Flavobacteriia</taxon>
        <taxon>Flavobacteriales</taxon>
        <taxon>Flavobacteriaceae</taxon>
        <taxon>Flavobacterium</taxon>
    </lineage>
</organism>
<accession>A0ABN6HZ29</accession>